<evidence type="ECO:0000313" key="2">
    <source>
        <dbReference type="EMBL" id="RCN24857.1"/>
    </source>
</evidence>
<proteinExistence type="predicted"/>
<dbReference type="Pfam" id="PF00188">
    <property type="entry name" value="CAP"/>
    <property type="match status" value="1"/>
</dbReference>
<evidence type="ECO:0000259" key="1">
    <source>
        <dbReference type="SMART" id="SM00198"/>
    </source>
</evidence>
<dbReference type="Proteomes" id="UP000252519">
    <property type="component" value="Unassembled WGS sequence"/>
</dbReference>
<feature type="non-terminal residue" evidence="2">
    <location>
        <position position="186"/>
    </location>
</feature>
<dbReference type="SUPFAM" id="SSF55797">
    <property type="entry name" value="PR-1-like"/>
    <property type="match status" value="1"/>
</dbReference>
<feature type="domain" description="SCP" evidence="1">
    <location>
        <begin position="25"/>
        <end position="174"/>
    </location>
</feature>
<dbReference type="OrthoDB" id="5876828at2759"/>
<dbReference type="AlphaFoldDB" id="A0A368F3U5"/>
<sequence length="186" mass="20731">MTFFSSVLHSYFQDYQCWNFKSTDEIRERYIKAVNKLRSNIVNGDVEGKNGKCPAGKNIYKLFWDCLLENEAQKVVDKCDENVQAPNDLAMVIKKIPLDTCNTNPLFKKTVDEWWNVVKNVDVDQTNPPTSSSALQSFATLAHGDATRIGCAQRNCNGNLFMACMVYNKGPADGQPIYEAGAGCAA</sequence>
<keyword evidence="3" id="KW-1185">Reference proteome</keyword>
<dbReference type="STRING" id="29170.A0A368F3U5"/>
<protein>
    <submittedName>
        <fullName evidence="2">SCP-like protein</fullName>
    </submittedName>
</protein>
<gene>
    <name evidence="2" type="ORF">ANCCAN_29438</name>
</gene>
<dbReference type="Gene3D" id="3.40.33.10">
    <property type="entry name" value="CAP"/>
    <property type="match status" value="1"/>
</dbReference>
<dbReference type="CDD" id="cd05380">
    <property type="entry name" value="CAP_euk"/>
    <property type="match status" value="1"/>
</dbReference>
<dbReference type="InterPro" id="IPR014044">
    <property type="entry name" value="CAP_dom"/>
</dbReference>
<name>A0A368F3U5_ANCCA</name>
<dbReference type="EMBL" id="JOJR01016099">
    <property type="protein sequence ID" value="RCN24857.1"/>
    <property type="molecule type" value="Genomic_DNA"/>
</dbReference>
<reference evidence="2 3" key="1">
    <citation type="submission" date="2014-10" db="EMBL/GenBank/DDBJ databases">
        <title>Draft genome of the hookworm Ancylostoma caninum.</title>
        <authorList>
            <person name="Mitreva M."/>
        </authorList>
    </citation>
    <scope>NUCLEOTIDE SEQUENCE [LARGE SCALE GENOMIC DNA]</scope>
    <source>
        <strain evidence="2 3">Baltimore</strain>
    </source>
</reference>
<dbReference type="InterPro" id="IPR035940">
    <property type="entry name" value="CAP_sf"/>
</dbReference>
<evidence type="ECO:0000313" key="3">
    <source>
        <dbReference type="Proteomes" id="UP000252519"/>
    </source>
</evidence>
<comment type="caution">
    <text evidence="2">The sequence shown here is derived from an EMBL/GenBank/DDBJ whole genome shotgun (WGS) entry which is preliminary data.</text>
</comment>
<accession>A0A368F3U5</accession>
<dbReference type="SMART" id="SM00198">
    <property type="entry name" value="SCP"/>
    <property type="match status" value="1"/>
</dbReference>
<organism evidence="2 3">
    <name type="scientific">Ancylostoma caninum</name>
    <name type="common">Dog hookworm</name>
    <dbReference type="NCBI Taxonomy" id="29170"/>
    <lineage>
        <taxon>Eukaryota</taxon>
        <taxon>Metazoa</taxon>
        <taxon>Ecdysozoa</taxon>
        <taxon>Nematoda</taxon>
        <taxon>Chromadorea</taxon>
        <taxon>Rhabditida</taxon>
        <taxon>Rhabditina</taxon>
        <taxon>Rhabditomorpha</taxon>
        <taxon>Strongyloidea</taxon>
        <taxon>Ancylostomatidae</taxon>
        <taxon>Ancylostomatinae</taxon>
        <taxon>Ancylostoma</taxon>
    </lineage>
</organism>